<dbReference type="SUPFAM" id="SSF50249">
    <property type="entry name" value="Nucleic acid-binding proteins"/>
    <property type="match status" value="4"/>
</dbReference>
<comment type="caution">
    <text evidence="17">The sequence shown here is derived from an EMBL/GenBank/DDBJ whole genome shotgun (WGS) entry which is preliminary data.</text>
</comment>
<evidence type="ECO:0000259" key="13">
    <source>
        <dbReference type="Pfam" id="PF01336"/>
    </source>
</evidence>
<dbReference type="InterPro" id="IPR047192">
    <property type="entry name" value="Euk_RPA1_DBD_C"/>
</dbReference>
<evidence type="ECO:0000256" key="1">
    <source>
        <dbReference type="ARBA" id="ARBA00004123"/>
    </source>
</evidence>
<dbReference type="Pfam" id="PF04057">
    <property type="entry name" value="Rep-A_N"/>
    <property type="match status" value="1"/>
</dbReference>
<dbReference type="OrthoDB" id="1751331at2759"/>
<dbReference type="Proteomes" id="UP000499080">
    <property type="component" value="Unassembled WGS sequence"/>
</dbReference>
<dbReference type="PANTHER" id="PTHR47165:SF4">
    <property type="entry name" value="OS03G0429900 PROTEIN"/>
    <property type="match status" value="1"/>
</dbReference>
<keyword evidence="6 11" id="KW-0862">Zinc</keyword>
<keyword evidence="5 11" id="KW-0863">Zinc-finger</keyword>
<dbReference type="GO" id="GO:0006310">
    <property type="term" value="P:DNA recombination"/>
    <property type="evidence" value="ECO:0007669"/>
    <property type="project" value="InterPro"/>
</dbReference>
<evidence type="ECO:0000256" key="3">
    <source>
        <dbReference type="ARBA" id="ARBA00022705"/>
    </source>
</evidence>
<feature type="domain" description="OB" evidence="13">
    <location>
        <begin position="244"/>
        <end position="328"/>
    </location>
</feature>
<dbReference type="FunFam" id="2.40.50.140:FF:000090">
    <property type="entry name" value="Replication protein A subunit"/>
    <property type="match status" value="1"/>
</dbReference>
<dbReference type="AlphaFoldDB" id="A0A4Y2HF53"/>
<evidence type="ECO:0000256" key="6">
    <source>
        <dbReference type="ARBA" id="ARBA00022833"/>
    </source>
</evidence>
<feature type="region of interest" description="Disordered" evidence="12">
    <location>
        <begin position="161"/>
        <end position="183"/>
    </location>
</feature>
<dbReference type="InterPro" id="IPR004591">
    <property type="entry name" value="Rfa1"/>
</dbReference>
<evidence type="ECO:0000256" key="10">
    <source>
        <dbReference type="ARBA" id="ARBA00062035"/>
    </source>
</evidence>
<evidence type="ECO:0000259" key="16">
    <source>
        <dbReference type="Pfam" id="PF16900"/>
    </source>
</evidence>
<dbReference type="GO" id="GO:0006260">
    <property type="term" value="P:DNA replication"/>
    <property type="evidence" value="ECO:0007669"/>
    <property type="project" value="UniProtKB-KW"/>
</dbReference>
<evidence type="ECO:0000259" key="15">
    <source>
        <dbReference type="Pfam" id="PF08646"/>
    </source>
</evidence>
<reference evidence="17 18" key="1">
    <citation type="journal article" date="2019" name="Sci. Rep.">
        <title>Orb-weaving spider Araneus ventricosus genome elucidates the spidroin gene catalogue.</title>
        <authorList>
            <person name="Kono N."/>
            <person name="Nakamura H."/>
            <person name="Ohtoshi R."/>
            <person name="Moran D.A.P."/>
            <person name="Shinohara A."/>
            <person name="Yoshida Y."/>
            <person name="Fujiwara M."/>
            <person name="Mori M."/>
            <person name="Tomita M."/>
            <person name="Arakawa K."/>
        </authorList>
    </citation>
    <scope>NUCLEOTIDE SEQUENCE [LARGE SCALE GENOMIC DNA]</scope>
</reference>
<dbReference type="EMBL" id="BGPR01001899">
    <property type="protein sequence ID" value="GBM63926.1"/>
    <property type="molecule type" value="Genomic_DNA"/>
</dbReference>
<sequence>MAASVSFESFPPLSVGSITRMLDEEPVDQAVVQILGYKKVPGSNSGRFRLLLNDGETLFPFALLATHQNHLIETRKLEKFTILKLNKYVCHPITSNKKTIICLEVEPLVPGSVVNYQIFATQEATSVEGAQNACKPESFQNNVPVVHNCYSPKRNSSNIFNNNLDSKATVTNQPSTSSVSLSSENTVSLNRHYSSKINVKYMNNQSNNSSFNQNWDTQASANAGNINHSNIIPIVSLSPYQNRWTIRARVIYKTSIKSYNNAKGSGNFFSFYLLDETGEIKITAFNDLAESLNNFLLLNNVYYISNAKVQRAKENSAVKNDFEIVAHENTNIELASDTTSVPCLKFDFVPITQIRPLPKDSYVDVIGVCCDVSEMTTIVTKTNREVCKLDLLLLDFGKRPMTLSLWGSDAEEYKSGDNHVIAVRRAKVTDFKGCTLTVSPDSMFFIDPPIKEASALQSWYGNLGDLINVRLGPSDSFKEWNSQPWKICSDITSANFEDSDRAEYFTIKATITEVQKEKCMYQSCPSPECYKKVEDLGNGFYKCTKCDKEYDSFNWLLLLSFNLADFSDSLWAVAFREVAETIVGYKVEYLSNAKEHDENKYLNILSNMHFQSFIFKLRSKMEVFNETSRLKTTVLDARPVDPIFHARKLLHDINRMGKILKCE</sequence>
<comment type="subunit">
    <text evidence="10 11">Component of the heterotrimeric canonical replication protein A complex (RPA).</text>
</comment>
<dbReference type="GO" id="GO:0008270">
    <property type="term" value="F:zinc ion binding"/>
    <property type="evidence" value="ECO:0007669"/>
    <property type="project" value="UniProtKB-KW"/>
</dbReference>
<feature type="domain" description="Replication factor-A protein 1 N-terminal" evidence="14">
    <location>
        <begin position="13"/>
        <end position="108"/>
    </location>
</feature>
<dbReference type="Pfam" id="PF16900">
    <property type="entry name" value="REPA_OB_2"/>
    <property type="match status" value="1"/>
</dbReference>
<keyword evidence="18" id="KW-1185">Reference proteome</keyword>
<evidence type="ECO:0000256" key="2">
    <source>
        <dbReference type="ARBA" id="ARBA00005690"/>
    </source>
</evidence>
<evidence type="ECO:0000256" key="4">
    <source>
        <dbReference type="ARBA" id="ARBA00022723"/>
    </source>
</evidence>
<evidence type="ECO:0000256" key="11">
    <source>
        <dbReference type="RuleBase" id="RU364130"/>
    </source>
</evidence>
<keyword evidence="3 11" id="KW-0235">DNA replication</keyword>
<dbReference type="InterPro" id="IPR007199">
    <property type="entry name" value="Rep_factor-A_N"/>
</dbReference>
<dbReference type="GO" id="GO:0003677">
    <property type="term" value="F:DNA binding"/>
    <property type="evidence" value="ECO:0007669"/>
    <property type="project" value="UniProtKB-KW"/>
</dbReference>
<dbReference type="FunFam" id="2.40.50.140:FF:000064">
    <property type="entry name" value="Replication protein A subunit"/>
    <property type="match status" value="1"/>
</dbReference>
<comment type="subcellular location">
    <subcellularLocation>
        <location evidence="1 11">Nucleus</location>
    </subcellularLocation>
</comment>
<evidence type="ECO:0000256" key="7">
    <source>
        <dbReference type="ARBA" id="ARBA00023125"/>
    </source>
</evidence>
<accession>A0A4Y2HF53</accession>
<dbReference type="GO" id="GO:0005634">
    <property type="term" value="C:nucleus"/>
    <property type="evidence" value="ECO:0007669"/>
    <property type="project" value="UniProtKB-SubCell"/>
</dbReference>
<dbReference type="InterPro" id="IPR004365">
    <property type="entry name" value="NA-bd_OB_tRNA"/>
</dbReference>
<dbReference type="InterPro" id="IPR031657">
    <property type="entry name" value="REPA_OB_2"/>
</dbReference>
<dbReference type="InterPro" id="IPR012340">
    <property type="entry name" value="NA-bd_OB-fold"/>
</dbReference>
<dbReference type="Gene3D" id="2.40.50.140">
    <property type="entry name" value="Nucleic acid-binding proteins"/>
    <property type="match status" value="4"/>
</dbReference>
<evidence type="ECO:0000256" key="5">
    <source>
        <dbReference type="ARBA" id="ARBA00022771"/>
    </source>
</evidence>
<dbReference type="Pfam" id="PF08646">
    <property type="entry name" value="Rep_fac-A_C"/>
    <property type="match status" value="1"/>
</dbReference>
<dbReference type="CDD" id="cd04475">
    <property type="entry name" value="RPA1_DBD_B"/>
    <property type="match status" value="1"/>
</dbReference>
<feature type="domain" description="Replication protein A OB" evidence="16">
    <location>
        <begin position="351"/>
        <end position="446"/>
    </location>
</feature>
<dbReference type="PANTHER" id="PTHR47165">
    <property type="entry name" value="OS03G0429900 PROTEIN"/>
    <property type="match status" value="1"/>
</dbReference>
<comment type="similarity">
    <text evidence="2 11">Belongs to the replication factor A protein 1 family.</text>
</comment>
<feature type="domain" description="Replication factor A C-terminal" evidence="15">
    <location>
        <begin position="504"/>
        <end position="643"/>
    </location>
</feature>
<protein>
    <recommendedName>
        <fullName evidence="11">Replication protein A subunit</fullName>
    </recommendedName>
</protein>
<feature type="compositionally biased region" description="Polar residues" evidence="12">
    <location>
        <begin position="161"/>
        <end position="174"/>
    </location>
</feature>
<evidence type="ECO:0000256" key="12">
    <source>
        <dbReference type="SAM" id="MobiDB-lite"/>
    </source>
</evidence>
<keyword evidence="4 11" id="KW-0479">Metal-binding</keyword>
<dbReference type="Pfam" id="PF01336">
    <property type="entry name" value="tRNA_anti-codon"/>
    <property type="match status" value="1"/>
</dbReference>
<keyword evidence="7 11" id="KW-0238">DNA-binding</keyword>
<evidence type="ECO:0000313" key="17">
    <source>
        <dbReference type="EMBL" id="GBM63926.1"/>
    </source>
</evidence>
<proteinExistence type="inferred from homology"/>
<evidence type="ECO:0000313" key="18">
    <source>
        <dbReference type="Proteomes" id="UP000499080"/>
    </source>
</evidence>
<dbReference type="GO" id="GO:0006281">
    <property type="term" value="P:DNA repair"/>
    <property type="evidence" value="ECO:0007669"/>
    <property type="project" value="InterPro"/>
</dbReference>
<organism evidence="17 18">
    <name type="scientific">Araneus ventricosus</name>
    <name type="common">Orbweaver spider</name>
    <name type="synonym">Epeira ventricosa</name>
    <dbReference type="NCBI Taxonomy" id="182803"/>
    <lineage>
        <taxon>Eukaryota</taxon>
        <taxon>Metazoa</taxon>
        <taxon>Ecdysozoa</taxon>
        <taxon>Arthropoda</taxon>
        <taxon>Chelicerata</taxon>
        <taxon>Arachnida</taxon>
        <taxon>Araneae</taxon>
        <taxon>Araneomorphae</taxon>
        <taxon>Entelegynae</taxon>
        <taxon>Araneoidea</taxon>
        <taxon>Araneidae</taxon>
        <taxon>Araneus</taxon>
    </lineage>
</organism>
<evidence type="ECO:0000256" key="8">
    <source>
        <dbReference type="ARBA" id="ARBA00023242"/>
    </source>
</evidence>
<dbReference type="NCBIfam" id="TIGR00617">
    <property type="entry name" value="rpa1"/>
    <property type="match status" value="1"/>
</dbReference>
<dbReference type="CDD" id="cd04474">
    <property type="entry name" value="RPA1_DBD_A"/>
    <property type="match status" value="1"/>
</dbReference>
<dbReference type="InterPro" id="IPR013955">
    <property type="entry name" value="Rep_factor-A_C"/>
</dbReference>
<gene>
    <name evidence="17" type="primary">RPA1_1</name>
    <name evidence="17" type="ORF">AVEN_131293_1</name>
</gene>
<name>A0A4Y2HF53_ARAVE</name>
<evidence type="ECO:0000259" key="14">
    <source>
        <dbReference type="Pfam" id="PF04057"/>
    </source>
</evidence>
<evidence type="ECO:0000256" key="9">
    <source>
        <dbReference type="ARBA" id="ARBA00058595"/>
    </source>
</evidence>
<comment type="function">
    <text evidence="9 11">As part of the heterotrimeric replication protein A complex (RPA/RP-A), binds and stabilizes single-stranded DNA intermediates, that form during DNA replication or upon DNA stress. It prevents their reannealing and in parallel, recruits and activates different proteins and complexes involved in DNA metabolism. Thereby, it plays an essential role both in DNA replication and the cellular response to DNA damage.</text>
</comment>
<keyword evidence="8 11" id="KW-0539">Nucleus</keyword>
<dbReference type="FunFam" id="2.40.50.140:FF:000041">
    <property type="entry name" value="Replication protein A subunit"/>
    <property type="match status" value="1"/>
</dbReference>
<dbReference type="CDD" id="cd04476">
    <property type="entry name" value="RPA1_DBD_C"/>
    <property type="match status" value="1"/>
</dbReference>